<reference evidence="4" key="1">
    <citation type="submission" date="2022-06" db="EMBL/GenBank/DDBJ databases">
        <authorList>
            <consortium name="SYNGENTA / RWTH Aachen University"/>
        </authorList>
    </citation>
    <scope>NUCLEOTIDE SEQUENCE</scope>
</reference>
<comment type="similarity">
    <text evidence="2">Belongs to the major facilitator superfamily. Monocarboxylate porter (TC 2.A.1.13) family.</text>
</comment>
<dbReference type="GO" id="GO:0022857">
    <property type="term" value="F:transmembrane transporter activity"/>
    <property type="evidence" value="ECO:0007669"/>
    <property type="project" value="InterPro"/>
</dbReference>
<dbReference type="Gene3D" id="1.20.1250.20">
    <property type="entry name" value="MFS general substrate transporter like domains"/>
    <property type="match status" value="1"/>
</dbReference>
<feature type="transmembrane region" description="Helical" evidence="3">
    <location>
        <begin position="85"/>
        <end position="111"/>
    </location>
</feature>
<evidence type="ECO:0000313" key="5">
    <source>
        <dbReference type="Proteomes" id="UP001153365"/>
    </source>
</evidence>
<evidence type="ECO:0000256" key="3">
    <source>
        <dbReference type="SAM" id="Phobius"/>
    </source>
</evidence>
<comment type="caution">
    <text evidence="4">The sequence shown here is derived from an EMBL/GenBank/DDBJ whole genome shotgun (WGS) entry which is preliminary data.</text>
</comment>
<dbReference type="AlphaFoldDB" id="A0AAV0BNR9"/>
<proteinExistence type="inferred from homology"/>
<keyword evidence="5" id="KW-1185">Reference proteome</keyword>
<dbReference type="InterPro" id="IPR050327">
    <property type="entry name" value="Proton-linked_MCT"/>
</dbReference>
<accession>A0AAV0BNR9</accession>
<dbReference type="Proteomes" id="UP001153365">
    <property type="component" value="Unassembled WGS sequence"/>
</dbReference>
<feature type="transmembrane region" description="Helical" evidence="3">
    <location>
        <begin position="212"/>
        <end position="232"/>
    </location>
</feature>
<feature type="transmembrane region" description="Helical" evidence="3">
    <location>
        <begin position="446"/>
        <end position="467"/>
    </location>
</feature>
<dbReference type="PANTHER" id="PTHR11360">
    <property type="entry name" value="MONOCARBOXYLATE TRANSPORTER"/>
    <property type="match status" value="1"/>
</dbReference>
<gene>
    <name evidence="4" type="ORF">PPACK8108_LOCUS23321</name>
</gene>
<keyword evidence="3" id="KW-0812">Transmembrane</keyword>
<feature type="transmembrane region" description="Helical" evidence="3">
    <location>
        <begin position="177"/>
        <end position="200"/>
    </location>
</feature>
<dbReference type="InterPro" id="IPR036259">
    <property type="entry name" value="MFS_trans_sf"/>
</dbReference>
<dbReference type="SUPFAM" id="SSF103473">
    <property type="entry name" value="MFS general substrate transporter"/>
    <property type="match status" value="1"/>
</dbReference>
<dbReference type="InterPro" id="IPR011701">
    <property type="entry name" value="MFS"/>
</dbReference>
<dbReference type="EMBL" id="CALTRL010005973">
    <property type="protein sequence ID" value="CAH7688365.1"/>
    <property type="molecule type" value="Genomic_DNA"/>
</dbReference>
<comment type="subcellular location">
    <subcellularLocation>
        <location evidence="1">Membrane</location>
        <topology evidence="1">Multi-pass membrane protein</topology>
    </subcellularLocation>
</comment>
<keyword evidence="3" id="KW-1133">Transmembrane helix</keyword>
<evidence type="ECO:0000256" key="1">
    <source>
        <dbReference type="ARBA" id="ARBA00004141"/>
    </source>
</evidence>
<keyword evidence="3" id="KW-0472">Membrane</keyword>
<feature type="transmembrane region" description="Helical" evidence="3">
    <location>
        <begin position="312"/>
        <end position="334"/>
    </location>
</feature>
<feature type="transmembrane region" description="Helical" evidence="3">
    <location>
        <begin position="252"/>
        <end position="270"/>
    </location>
</feature>
<feature type="transmembrane region" description="Helical" evidence="3">
    <location>
        <begin position="282"/>
        <end position="306"/>
    </location>
</feature>
<dbReference type="GO" id="GO:0016020">
    <property type="term" value="C:membrane"/>
    <property type="evidence" value="ECO:0007669"/>
    <property type="project" value="UniProtKB-SubCell"/>
</dbReference>
<feature type="transmembrane region" description="Helical" evidence="3">
    <location>
        <begin position="411"/>
        <end position="434"/>
    </location>
</feature>
<feature type="transmembrane region" description="Helical" evidence="3">
    <location>
        <begin position="123"/>
        <end position="145"/>
    </location>
</feature>
<dbReference type="PANTHER" id="PTHR11360:SF287">
    <property type="entry name" value="MFS MONOCARBOXYLATE TRANSPORTER"/>
    <property type="match status" value="1"/>
</dbReference>
<feature type="transmembrane region" description="Helical" evidence="3">
    <location>
        <begin position="346"/>
        <end position="369"/>
    </location>
</feature>
<name>A0AAV0BNR9_PHAPC</name>
<dbReference type="Pfam" id="PF07690">
    <property type="entry name" value="MFS_1"/>
    <property type="match status" value="1"/>
</dbReference>
<protein>
    <submittedName>
        <fullName evidence="4">Major facilitator superfamily domain-containing protein</fullName>
    </submittedName>
</protein>
<evidence type="ECO:0000313" key="4">
    <source>
        <dbReference type="EMBL" id="CAH7688365.1"/>
    </source>
</evidence>
<organism evidence="4 5">
    <name type="scientific">Phakopsora pachyrhizi</name>
    <name type="common">Asian soybean rust disease fungus</name>
    <dbReference type="NCBI Taxonomy" id="170000"/>
    <lineage>
        <taxon>Eukaryota</taxon>
        <taxon>Fungi</taxon>
        <taxon>Dikarya</taxon>
        <taxon>Basidiomycota</taxon>
        <taxon>Pucciniomycotina</taxon>
        <taxon>Pucciniomycetes</taxon>
        <taxon>Pucciniales</taxon>
        <taxon>Phakopsoraceae</taxon>
        <taxon>Phakopsora</taxon>
    </lineage>
</organism>
<feature type="transmembrane region" description="Helical" evidence="3">
    <location>
        <begin position="152"/>
        <end position="171"/>
    </location>
</feature>
<feature type="transmembrane region" description="Helical" evidence="3">
    <location>
        <begin position="375"/>
        <end position="399"/>
    </location>
</feature>
<sequence>MNSNNAQILEINEFRLQNLELKSLKKSSKFKEKVNQHLIRVRSSAASSRFDESNLDDEDLKNKISTTTSTSLDESTLPPADRGFLAWRFVAIAFILEGLIWCPPLSFGVFLNYPPYTDMNPSLATSIGTVSSGILYGIGVILTPLMERNPKLMLYLPSIGTLLCCLGWLGASFSDKGWIILLFQGAIYGIGGGLLYYPVLVFVSEWWIDRRGLAGSLMFAGTSFFSLFYPLIVDWCVKNYGTSKTHRGMAVAWLIGLAPLIPFIHGRFPISSKKQNRKKMGMYFTMPLFWMLNIINFIQSLAYFVPALFLPSYASLIGTPGGITLTIFSIASFFGQIASGYLSDKYDLGCIISLTCIGSSLSIFLLWGFCKGKTMLLLFSFAYGIFSGGFSCLWHRFTMLIAPSDSNSGKLIVFFALGRGLANTLTGPISGHFLTIAGPGFGGYRLLINYCGTLMMICSAGIGIRMLQQK</sequence>
<evidence type="ECO:0000256" key="2">
    <source>
        <dbReference type="ARBA" id="ARBA00006727"/>
    </source>
</evidence>